<gene>
    <name evidence="1" type="ORF">HA50_23410</name>
</gene>
<comment type="caution">
    <text evidence="1">The sequence shown here is derived from an EMBL/GenBank/DDBJ whole genome shotgun (WGS) entry which is preliminary data.</text>
</comment>
<proteinExistence type="predicted"/>
<dbReference type="AlphaFoldDB" id="A0A1X1EKW3"/>
<dbReference type="Proteomes" id="UP000193749">
    <property type="component" value="Unassembled WGS sequence"/>
</dbReference>
<evidence type="ECO:0000313" key="1">
    <source>
        <dbReference type="EMBL" id="ORM89567.1"/>
    </source>
</evidence>
<evidence type="ECO:0000313" key="2">
    <source>
        <dbReference type="Proteomes" id="UP000193749"/>
    </source>
</evidence>
<dbReference type="PROSITE" id="PS51257">
    <property type="entry name" value="PROKAR_LIPOPROTEIN"/>
    <property type="match status" value="1"/>
</dbReference>
<organism evidence="1 2">
    <name type="scientific">Pantoea cypripedii</name>
    <name type="common">Pectobacterium cypripedii</name>
    <name type="synonym">Erwinia cypripedii</name>
    <dbReference type="NCBI Taxonomy" id="55209"/>
    <lineage>
        <taxon>Bacteria</taxon>
        <taxon>Pseudomonadati</taxon>
        <taxon>Pseudomonadota</taxon>
        <taxon>Gammaproteobacteria</taxon>
        <taxon>Enterobacterales</taxon>
        <taxon>Erwiniaceae</taxon>
        <taxon>Pantoea</taxon>
    </lineage>
</organism>
<accession>A0A1X1EKW3</accession>
<protein>
    <recommendedName>
        <fullName evidence="3">Lipoprotein</fullName>
    </recommendedName>
</protein>
<evidence type="ECO:0008006" key="3">
    <source>
        <dbReference type="Google" id="ProtNLM"/>
    </source>
</evidence>
<keyword evidence="2" id="KW-1185">Reference proteome</keyword>
<reference evidence="1 2" key="1">
    <citation type="journal article" date="2017" name="Antonie Van Leeuwenhoek">
        <title>Phylogenomic resolution of the bacterial genus Pantoea and its relationship with Erwinia and Tatumella.</title>
        <authorList>
            <person name="Palmer M."/>
            <person name="Steenkamp E.T."/>
            <person name="Coetzee M.P."/>
            <person name="Chan W.Y."/>
            <person name="van Zyl E."/>
            <person name="De Maayer P."/>
            <person name="Coutinho T.A."/>
            <person name="Blom J."/>
            <person name="Smits T.H."/>
            <person name="Duffy B."/>
            <person name="Venter S.N."/>
        </authorList>
    </citation>
    <scope>NUCLEOTIDE SEQUENCE [LARGE SCALE GENOMIC DNA]</scope>
    <source>
        <strain evidence="1 2">LMG 2657</strain>
    </source>
</reference>
<name>A0A1X1EKW3_PANCY</name>
<dbReference type="EMBL" id="MLJI01000002">
    <property type="protein sequence ID" value="ORM89567.1"/>
    <property type="molecule type" value="Genomic_DNA"/>
</dbReference>
<sequence>MAMKGFALKIPLLAMMIFLLSGCGTLLGSKFYDAEVHPERYNDTREKFTPYTNKVILSENIDGSFNFITNGVGVYLLVAGTSHFTKDNVHERLKPFFDFLKWSQLKGAERNEQRTVYNQMPEMKKRHIEFRYFPDGAPAFVDTNDGQMAYEKALFDNIVNYYNTEQVIRLISIAYTVTHANIGKSGDE</sequence>